<dbReference type="EMBL" id="CAXAMM010027324">
    <property type="protein sequence ID" value="CAK9060591.1"/>
    <property type="molecule type" value="Genomic_DNA"/>
</dbReference>
<dbReference type="PANTHER" id="PTHR11140:SF0">
    <property type="entry name" value="PRE-MRNA-PROCESSING-SPLICING FACTOR 8"/>
    <property type="match status" value="1"/>
</dbReference>
<evidence type="ECO:0000313" key="3">
    <source>
        <dbReference type="EMBL" id="CAK9060591.1"/>
    </source>
</evidence>
<evidence type="ECO:0000313" key="4">
    <source>
        <dbReference type="Proteomes" id="UP001642464"/>
    </source>
</evidence>
<proteinExistence type="predicted"/>
<reference evidence="3 4" key="1">
    <citation type="submission" date="2024-02" db="EMBL/GenBank/DDBJ databases">
        <authorList>
            <person name="Chen Y."/>
            <person name="Shah S."/>
            <person name="Dougan E. K."/>
            <person name="Thang M."/>
            <person name="Chan C."/>
        </authorList>
    </citation>
    <scope>NUCLEOTIDE SEQUENCE [LARGE SCALE GENOMIC DNA]</scope>
</reference>
<feature type="compositionally biased region" description="Pro residues" evidence="1">
    <location>
        <begin position="51"/>
        <end position="63"/>
    </location>
</feature>
<comment type="caution">
    <text evidence="3">The sequence shown here is derived from an EMBL/GenBank/DDBJ whole genome shotgun (WGS) entry which is preliminary data.</text>
</comment>
<gene>
    <name evidence="3" type="ORF">SCF082_LOCUS31882</name>
</gene>
<dbReference type="InterPro" id="IPR012591">
    <property type="entry name" value="PRO8NT"/>
</dbReference>
<accession>A0ABP0NAH3</accession>
<sequence>MFNFPGQGPGGMPNPHSLAINPFALPPGMPGMQQQQQQQQQMAQAAARLPQQPPPAPEPPKPAPSNKTQEELLDEKARKWQSLNAKRYGEKRKFGVVEQQKEEMPPEHIRKIIKDHGDMTARKFRHDKRIYLGALKYLPHAVYKLLENTPVPWQQIRNCRTVYHCSGAITFCAELQKVIEPVFLAQWGTMWIMMRREKRDRRHFKRMRFPPFDDEEPPLDYGDNVLDVEPLEAIQMRLDPVEDEPVLEWFYDPVPLLNSKHVNGTSYRKWHLSLAQQGVLYRLSNQLLSDLMDKNYFYLFERKSFYTAKALNMAIPGGPKFEPLYRDMYDEDEDWNEFNDINKIIVRQQLRTEYRIAFPFLYNSRPRKVAMAPYHHQ</sequence>
<protein>
    <submittedName>
        <fullName evidence="3">Pre-mRNA-processing-splicing factor 8 (Splicing factor Prp8)</fullName>
    </submittedName>
</protein>
<organism evidence="3 4">
    <name type="scientific">Durusdinium trenchii</name>
    <dbReference type="NCBI Taxonomy" id="1381693"/>
    <lineage>
        <taxon>Eukaryota</taxon>
        <taxon>Sar</taxon>
        <taxon>Alveolata</taxon>
        <taxon>Dinophyceae</taxon>
        <taxon>Suessiales</taxon>
        <taxon>Symbiodiniaceae</taxon>
        <taxon>Durusdinium</taxon>
    </lineage>
</organism>
<evidence type="ECO:0000256" key="1">
    <source>
        <dbReference type="SAM" id="MobiDB-lite"/>
    </source>
</evidence>
<dbReference type="Pfam" id="PF08082">
    <property type="entry name" value="PRO8NT"/>
    <property type="match status" value="1"/>
</dbReference>
<feature type="region of interest" description="Disordered" evidence="1">
    <location>
        <begin position="1"/>
        <end position="72"/>
    </location>
</feature>
<feature type="non-terminal residue" evidence="3">
    <location>
        <position position="377"/>
    </location>
</feature>
<dbReference type="InterPro" id="IPR027652">
    <property type="entry name" value="PRP8"/>
</dbReference>
<feature type="domain" description="PRO8NT" evidence="2">
    <location>
        <begin position="101"/>
        <end position="252"/>
    </location>
</feature>
<name>A0ABP0NAH3_9DINO</name>
<dbReference type="Proteomes" id="UP001642464">
    <property type="component" value="Unassembled WGS sequence"/>
</dbReference>
<feature type="compositionally biased region" description="Low complexity" evidence="1">
    <location>
        <begin position="30"/>
        <end position="50"/>
    </location>
</feature>
<keyword evidence="4" id="KW-1185">Reference proteome</keyword>
<evidence type="ECO:0000259" key="2">
    <source>
        <dbReference type="Pfam" id="PF08082"/>
    </source>
</evidence>
<dbReference type="PANTHER" id="PTHR11140">
    <property type="entry name" value="PRE-MRNA SPLICING FACTOR PRP8"/>
    <property type="match status" value="1"/>
</dbReference>
<dbReference type="SUPFAM" id="SSF81995">
    <property type="entry name" value="beta-sandwich domain of Sec23/24"/>
    <property type="match status" value="1"/>
</dbReference>